<proteinExistence type="predicted"/>
<dbReference type="Pfam" id="PF04773">
    <property type="entry name" value="FecR"/>
    <property type="match status" value="1"/>
</dbReference>
<comment type="caution">
    <text evidence="4">The sequence shown here is derived from an EMBL/GenBank/DDBJ whole genome shotgun (WGS) entry which is preliminary data.</text>
</comment>
<dbReference type="Gene3D" id="2.60.120.1440">
    <property type="match status" value="1"/>
</dbReference>
<reference evidence="4 5" key="1">
    <citation type="submission" date="2018-03" db="EMBL/GenBank/DDBJ databases">
        <title>Genomic Encyclopedia of Archaeal and Bacterial Type Strains, Phase II (KMG-II): from individual species to whole genera.</title>
        <authorList>
            <person name="Goeker M."/>
        </authorList>
    </citation>
    <scope>NUCLEOTIDE SEQUENCE [LARGE SCALE GENOMIC DNA]</scope>
    <source>
        <strain evidence="4 5">DSM 25027</strain>
    </source>
</reference>
<dbReference type="InterPro" id="IPR032508">
    <property type="entry name" value="FecR_C"/>
</dbReference>
<feature type="domain" description="FecR protein" evidence="2">
    <location>
        <begin position="101"/>
        <end position="190"/>
    </location>
</feature>
<gene>
    <name evidence="4" type="ORF">CLV81_2131</name>
</gene>
<name>A0A2T0M8B7_9FLAO</name>
<evidence type="ECO:0000259" key="3">
    <source>
        <dbReference type="Pfam" id="PF16344"/>
    </source>
</evidence>
<dbReference type="EMBL" id="PVYX01000002">
    <property type="protein sequence ID" value="PRX53744.1"/>
    <property type="molecule type" value="Genomic_DNA"/>
</dbReference>
<dbReference type="GO" id="GO:0016989">
    <property type="term" value="F:sigma factor antagonist activity"/>
    <property type="evidence" value="ECO:0007669"/>
    <property type="project" value="TreeGrafter"/>
</dbReference>
<dbReference type="InterPro" id="IPR012373">
    <property type="entry name" value="Ferrdict_sens_TM"/>
</dbReference>
<accession>A0A2T0M8B7</accession>
<dbReference type="InterPro" id="IPR006860">
    <property type="entry name" value="FecR"/>
</dbReference>
<evidence type="ECO:0000259" key="2">
    <source>
        <dbReference type="Pfam" id="PF04773"/>
    </source>
</evidence>
<keyword evidence="1" id="KW-0472">Membrane</keyword>
<protein>
    <submittedName>
        <fullName evidence="4">Ferric-dicitrate binding protein FerR (Iron transport regulator)</fullName>
    </submittedName>
</protein>
<keyword evidence="5" id="KW-1185">Reference proteome</keyword>
<feature type="domain" description="Protein FecR C-terminal" evidence="3">
    <location>
        <begin position="232"/>
        <end position="296"/>
    </location>
</feature>
<evidence type="ECO:0000256" key="1">
    <source>
        <dbReference type="SAM" id="Phobius"/>
    </source>
</evidence>
<feature type="transmembrane region" description="Helical" evidence="1">
    <location>
        <begin position="75"/>
        <end position="93"/>
    </location>
</feature>
<keyword evidence="1" id="KW-1133">Transmembrane helix</keyword>
<dbReference type="Pfam" id="PF16344">
    <property type="entry name" value="FecR_C"/>
    <property type="match status" value="1"/>
</dbReference>
<dbReference type="AlphaFoldDB" id="A0A2T0M8B7"/>
<dbReference type="RefSeq" id="WP_106145090.1">
    <property type="nucleotide sequence ID" value="NZ_PVYX01000002.1"/>
</dbReference>
<dbReference type="PIRSF" id="PIRSF018266">
    <property type="entry name" value="FecR"/>
    <property type="match status" value="1"/>
</dbReference>
<evidence type="ECO:0000313" key="4">
    <source>
        <dbReference type="EMBL" id="PRX53744.1"/>
    </source>
</evidence>
<organism evidence="4 5">
    <name type="scientific">Flagellimonas meridianipacifica</name>
    <dbReference type="NCBI Taxonomy" id="1080225"/>
    <lineage>
        <taxon>Bacteria</taxon>
        <taxon>Pseudomonadati</taxon>
        <taxon>Bacteroidota</taxon>
        <taxon>Flavobacteriia</taxon>
        <taxon>Flavobacteriales</taxon>
        <taxon>Flavobacteriaceae</taxon>
        <taxon>Flagellimonas</taxon>
    </lineage>
</organism>
<keyword evidence="1" id="KW-0812">Transmembrane</keyword>
<sequence>MQDNYLAKWLNDELSEEELIKFKASEEYASYKRLKEVSASLRAPDFDMEEALNRLQTERSENTPKVIALKPYKRFLRIAAAIAILITGSYLYLNLSNTSYSSQLAENTEVVLPDNSEVILNADSKVTFNEKNWDTRRKINLKGEAFFKVAKGKKFTVKTSQGSVSVLGTQFNVENRDGFFEVNCYEGLVQVTFEDITKKLPAGTSFLVIDGKVMDVEKSDALQPSWTRNESSFDGIPLKYVFNELERQFDISVNTENVDTNLLFTGTFSNTDLKMALKSIATPSRIKFKTEGNNVLFYAENTNQ</sequence>
<dbReference type="Gene3D" id="3.55.50.30">
    <property type="match status" value="1"/>
</dbReference>
<evidence type="ECO:0000313" key="5">
    <source>
        <dbReference type="Proteomes" id="UP000237640"/>
    </source>
</evidence>
<dbReference type="PANTHER" id="PTHR30273:SF2">
    <property type="entry name" value="PROTEIN FECR"/>
    <property type="match status" value="1"/>
</dbReference>
<dbReference type="Proteomes" id="UP000237640">
    <property type="component" value="Unassembled WGS sequence"/>
</dbReference>
<dbReference type="OrthoDB" id="1097347at2"/>
<dbReference type="PANTHER" id="PTHR30273">
    <property type="entry name" value="PERIPLASMIC SIGNAL SENSOR AND SIGMA FACTOR ACTIVATOR FECR-RELATED"/>
    <property type="match status" value="1"/>
</dbReference>